<reference evidence="2 3" key="1">
    <citation type="submission" date="2019-08" db="EMBL/GenBank/DDBJ databases">
        <title>Whole genome of Aphis craccivora.</title>
        <authorList>
            <person name="Voronova N.V."/>
            <person name="Shulinski R.S."/>
            <person name="Bandarenka Y.V."/>
            <person name="Zhorov D.G."/>
            <person name="Warner D."/>
        </authorList>
    </citation>
    <scope>NUCLEOTIDE SEQUENCE [LARGE SCALE GENOMIC DNA]</scope>
    <source>
        <strain evidence="2">180601</strain>
        <tissue evidence="2">Whole Body</tissue>
    </source>
</reference>
<dbReference type="EMBL" id="VUJU01006917">
    <property type="protein sequence ID" value="KAF0747211.1"/>
    <property type="molecule type" value="Genomic_DNA"/>
</dbReference>
<dbReference type="PANTHER" id="PTHR46599:SF6">
    <property type="entry name" value="DUAL SPECIFICITY PHOSPHATASE 26"/>
    <property type="match status" value="1"/>
</dbReference>
<gene>
    <name evidence="2" type="ORF">FWK35_00034712</name>
</gene>
<dbReference type="Proteomes" id="UP000478052">
    <property type="component" value="Unassembled WGS sequence"/>
</dbReference>
<dbReference type="OrthoDB" id="6577955at2759"/>
<sequence>MTSTINSFDVTATWVSETPELGVGGGTSQKSLSASQNPAMGVLRSAPFSDNAEKVVPQNTPQNTGSDGGYKLLLLKAVELERYSVKHPGVNAIAKNATTILDCWKLFFPDSVINEMVICTNKYLPKIRAKYQRSTIILDTDKEEIDALLGLLYLAGFLRSRHVNLKDLWCDEGFRPEYFRSTMCEQRFYILLRALRFDDNETRNYRKTTDKLAPIRSVFDGFVERCLECYSVGENCTIDEMLEGFRGRCSFRQYIPSKPNKYGIKIQALVDSKTYYTSNMEVYVGTQPDGPFKCDNSPSSIVKRLISPISKTGRNITMDNWYTSIPLAIDLLENHKLTIVGTIRKNKREIPKCFLDTKKREVNSTIFGYGKNIILLSYVPRKNKNVMLISTMHEKGLIDDSTVGKKPEVILYYNSTKSGVDVVDEKKEEYSVARVSCRWSLTVFFSLMNIAGINSQIIYYENTDKVIPRRLFLKELGKELTKNHMNRRLQIPTLSFTLRQNILKLTGYKPNEETTSDVVTNQKIDSQSQKYVLQTRCSNKTCQSYICKEHIFHICIACNNKEESELDMNNSYSE</sequence>
<dbReference type="PANTHER" id="PTHR46599">
    <property type="entry name" value="PIGGYBAC TRANSPOSABLE ELEMENT-DERIVED PROTEIN 4"/>
    <property type="match status" value="1"/>
</dbReference>
<evidence type="ECO:0000313" key="2">
    <source>
        <dbReference type="EMBL" id="KAF0747211.1"/>
    </source>
</evidence>
<dbReference type="Pfam" id="PF13843">
    <property type="entry name" value="DDE_Tnp_1_7"/>
    <property type="match status" value="1"/>
</dbReference>
<evidence type="ECO:0000259" key="1">
    <source>
        <dbReference type="Pfam" id="PF13843"/>
    </source>
</evidence>
<dbReference type="InterPro" id="IPR029526">
    <property type="entry name" value="PGBD"/>
</dbReference>
<organism evidence="2 3">
    <name type="scientific">Aphis craccivora</name>
    <name type="common">Cowpea aphid</name>
    <dbReference type="NCBI Taxonomy" id="307492"/>
    <lineage>
        <taxon>Eukaryota</taxon>
        <taxon>Metazoa</taxon>
        <taxon>Ecdysozoa</taxon>
        <taxon>Arthropoda</taxon>
        <taxon>Hexapoda</taxon>
        <taxon>Insecta</taxon>
        <taxon>Pterygota</taxon>
        <taxon>Neoptera</taxon>
        <taxon>Paraneoptera</taxon>
        <taxon>Hemiptera</taxon>
        <taxon>Sternorrhyncha</taxon>
        <taxon>Aphidomorpha</taxon>
        <taxon>Aphidoidea</taxon>
        <taxon>Aphididae</taxon>
        <taxon>Aphidini</taxon>
        <taxon>Aphis</taxon>
        <taxon>Aphis</taxon>
    </lineage>
</organism>
<name>A0A6G0Y156_APHCR</name>
<dbReference type="AlphaFoldDB" id="A0A6G0Y156"/>
<keyword evidence="3" id="KW-1185">Reference proteome</keyword>
<protein>
    <submittedName>
        <fullName evidence="2">PiggyBac transposable element-derived protein 4-like</fullName>
    </submittedName>
</protein>
<feature type="domain" description="PiggyBac transposable element-derived protein" evidence="1">
    <location>
        <begin position="102"/>
        <end position="455"/>
    </location>
</feature>
<accession>A0A6G0Y156</accession>
<evidence type="ECO:0000313" key="3">
    <source>
        <dbReference type="Proteomes" id="UP000478052"/>
    </source>
</evidence>
<comment type="caution">
    <text evidence="2">The sequence shown here is derived from an EMBL/GenBank/DDBJ whole genome shotgun (WGS) entry which is preliminary data.</text>
</comment>
<proteinExistence type="predicted"/>